<dbReference type="Pfam" id="PF00072">
    <property type="entry name" value="Response_reg"/>
    <property type="match status" value="1"/>
</dbReference>
<dbReference type="Gene3D" id="3.40.50.2300">
    <property type="match status" value="1"/>
</dbReference>
<gene>
    <name evidence="5" type="ORF">GGQ93_001884</name>
</gene>
<evidence type="ECO:0000256" key="2">
    <source>
        <dbReference type="PROSITE-ProRule" id="PRU00169"/>
    </source>
</evidence>
<evidence type="ECO:0000259" key="4">
    <source>
        <dbReference type="PROSITE" id="PS50110"/>
    </source>
</evidence>
<evidence type="ECO:0000313" key="5">
    <source>
        <dbReference type="EMBL" id="MBB5740170.1"/>
    </source>
</evidence>
<dbReference type="InterPro" id="IPR001789">
    <property type="entry name" value="Sig_transdc_resp-reg_receiver"/>
</dbReference>
<evidence type="ECO:0000313" key="6">
    <source>
        <dbReference type="Proteomes" id="UP000527324"/>
    </source>
</evidence>
<protein>
    <submittedName>
        <fullName evidence="5">CheY-like chemotaxis protein</fullName>
    </submittedName>
</protein>
<dbReference type="InterPro" id="IPR050595">
    <property type="entry name" value="Bact_response_regulator"/>
</dbReference>
<dbReference type="PANTHER" id="PTHR44591:SF25">
    <property type="entry name" value="CHEMOTAXIS TWO-COMPONENT RESPONSE REGULATOR"/>
    <property type="match status" value="1"/>
</dbReference>
<keyword evidence="1 2" id="KW-0597">Phosphoprotein</keyword>
<feature type="compositionally biased region" description="Basic and acidic residues" evidence="3">
    <location>
        <begin position="1"/>
        <end position="10"/>
    </location>
</feature>
<dbReference type="SMART" id="SM00448">
    <property type="entry name" value="REC"/>
    <property type="match status" value="1"/>
</dbReference>
<dbReference type="SUPFAM" id="SSF52172">
    <property type="entry name" value="CheY-like"/>
    <property type="match status" value="1"/>
</dbReference>
<accession>A0A7W9F8N6</accession>
<dbReference type="AlphaFoldDB" id="A0A7W9F8N6"/>
<reference evidence="5 6" key="1">
    <citation type="submission" date="2020-08" db="EMBL/GenBank/DDBJ databases">
        <title>Genomic Encyclopedia of Type Strains, Phase IV (KMG-IV): sequencing the most valuable type-strain genomes for metagenomic binning, comparative biology and taxonomic classification.</title>
        <authorList>
            <person name="Goeker M."/>
        </authorList>
    </citation>
    <scope>NUCLEOTIDE SEQUENCE [LARGE SCALE GENOMIC DNA]</scope>
    <source>
        <strain evidence="5 6">DSM 4731</strain>
    </source>
</reference>
<dbReference type="Proteomes" id="UP000527324">
    <property type="component" value="Unassembled WGS sequence"/>
</dbReference>
<sequence>MFDRLPHRASETPYPIRSAEPPVDHDVEELCRLYDRRLAERGGDLSPSRRRELDALAVRYGLAVDRTAAMVWRDLRAVISRTVGRASDQPVAEPAPAPAQTPAPVETGPLTVLVVEDDPDAAAALTELLTEAGHRVVGPFHSAAPAEAAAALHAIDAALLDVNLSDGATGRGLAERLKRRWDIRVVLTSGDVEAVRRADPAETVVFKPYTGAQILAALACGRREG</sequence>
<feature type="region of interest" description="Disordered" evidence="3">
    <location>
        <begin position="1"/>
        <end position="21"/>
    </location>
</feature>
<feature type="domain" description="Response regulatory" evidence="4">
    <location>
        <begin position="111"/>
        <end position="222"/>
    </location>
</feature>
<dbReference type="RefSeq" id="WP_183216601.1">
    <property type="nucleotide sequence ID" value="NZ_CAJFZW010000001.1"/>
</dbReference>
<keyword evidence="6" id="KW-1185">Reference proteome</keyword>
<feature type="modified residue" description="4-aspartylphosphate" evidence="2">
    <location>
        <position position="161"/>
    </location>
</feature>
<dbReference type="GO" id="GO:0000160">
    <property type="term" value="P:phosphorelay signal transduction system"/>
    <property type="evidence" value="ECO:0007669"/>
    <property type="project" value="InterPro"/>
</dbReference>
<dbReference type="PANTHER" id="PTHR44591">
    <property type="entry name" value="STRESS RESPONSE REGULATOR PROTEIN 1"/>
    <property type="match status" value="1"/>
</dbReference>
<dbReference type="EMBL" id="JACHOQ010000003">
    <property type="protein sequence ID" value="MBB5740170.1"/>
    <property type="molecule type" value="Genomic_DNA"/>
</dbReference>
<dbReference type="PROSITE" id="PS50110">
    <property type="entry name" value="RESPONSE_REGULATORY"/>
    <property type="match status" value="1"/>
</dbReference>
<organism evidence="5 6">
    <name type="scientific">Brevundimonas aurantiaca</name>
    <dbReference type="NCBI Taxonomy" id="74316"/>
    <lineage>
        <taxon>Bacteria</taxon>
        <taxon>Pseudomonadati</taxon>
        <taxon>Pseudomonadota</taxon>
        <taxon>Alphaproteobacteria</taxon>
        <taxon>Caulobacterales</taxon>
        <taxon>Caulobacteraceae</taxon>
        <taxon>Brevundimonas</taxon>
    </lineage>
</organism>
<proteinExistence type="predicted"/>
<comment type="caution">
    <text evidence="5">The sequence shown here is derived from an EMBL/GenBank/DDBJ whole genome shotgun (WGS) entry which is preliminary data.</text>
</comment>
<name>A0A7W9F8N6_9CAUL</name>
<feature type="region of interest" description="Disordered" evidence="3">
    <location>
        <begin position="84"/>
        <end position="104"/>
    </location>
</feature>
<evidence type="ECO:0000256" key="1">
    <source>
        <dbReference type="ARBA" id="ARBA00022553"/>
    </source>
</evidence>
<evidence type="ECO:0000256" key="3">
    <source>
        <dbReference type="SAM" id="MobiDB-lite"/>
    </source>
</evidence>
<dbReference type="InterPro" id="IPR011006">
    <property type="entry name" value="CheY-like_superfamily"/>
</dbReference>